<keyword evidence="3" id="KW-1185">Reference proteome</keyword>
<dbReference type="EMBL" id="CAJGYO010000018">
    <property type="protein sequence ID" value="CAD6336371.1"/>
    <property type="molecule type" value="Genomic_DNA"/>
</dbReference>
<evidence type="ECO:0000313" key="3">
    <source>
        <dbReference type="Proteomes" id="UP000604825"/>
    </source>
</evidence>
<organism evidence="2 3">
    <name type="scientific">Miscanthus lutarioriparius</name>
    <dbReference type="NCBI Taxonomy" id="422564"/>
    <lineage>
        <taxon>Eukaryota</taxon>
        <taxon>Viridiplantae</taxon>
        <taxon>Streptophyta</taxon>
        <taxon>Embryophyta</taxon>
        <taxon>Tracheophyta</taxon>
        <taxon>Spermatophyta</taxon>
        <taxon>Magnoliopsida</taxon>
        <taxon>Liliopsida</taxon>
        <taxon>Poales</taxon>
        <taxon>Poaceae</taxon>
        <taxon>PACMAD clade</taxon>
        <taxon>Panicoideae</taxon>
        <taxon>Andropogonodae</taxon>
        <taxon>Andropogoneae</taxon>
        <taxon>Saccharinae</taxon>
        <taxon>Miscanthus</taxon>
    </lineage>
</organism>
<protein>
    <submittedName>
        <fullName evidence="2">Uncharacterized protein</fullName>
    </submittedName>
</protein>
<name>A0A811S4V7_9POAL</name>
<evidence type="ECO:0000256" key="1">
    <source>
        <dbReference type="SAM" id="MobiDB-lite"/>
    </source>
</evidence>
<feature type="region of interest" description="Disordered" evidence="1">
    <location>
        <begin position="1"/>
        <end position="22"/>
    </location>
</feature>
<proteinExistence type="predicted"/>
<sequence>MTELDEKGKERQATRGEVAHLKEQVRAVRNKHADHVAQLKEALSVANAHHAAEVRRLADEYHDHEACTAPGEEEEHAADVARVKDAADKEVQDAKKNIVLLLFPKLGLTAERPKLKLKGDLAAAGTPKAQGRS</sequence>
<evidence type="ECO:0000313" key="2">
    <source>
        <dbReference type="EMBL" id="CAD6336371.1"/>
    </source>
</evidence>
<dbReference type="Proteomes" id="UP000604825">
    <property type="component" value="Unassembled WGS sequence"/>
</dbReference>
<reference evidence="2" key="1">
    <citation type="submission" date="2020-10" db="EMBL/GenBank/DDBJ databases">
        <authorList>
            <person name="Han B."/>
            <person name="Lu T."/>
            <person name="Zhao Q."/>
            <person name="Huang X."/>
            <person name="Zhao Y."/>
        </authorList>
    </citation>
    <scope>NUCLEOTIDE SEQUENCE</scope>
</reference>
<gene>
    <name evidence="2" type="ORF">NCGR_LOCUS60469</name>
</gene>
<dbReference type="AlphaFoldDB" id="A0A811S4V7"/>
<accession>A0A811S4V7</accession>
<comment type="caution">
    <text evidence="2">The sequence shown here is derived from an EMBL/GenBank/DDBJ whole genome shotgun (WGS) entry which is preliminary data.</text>
</comment>